<keyword evidence="1" id="KW-1133">Transmembrane helix</keyword>
<evidence type="ECO:0000256" key="1">
    <source>
        <dbReference type="SAM" id="Phobius"/>
    </source>
</evidence>
<feature type="transmembrane region" description="Helical" evidence="1">
    <location>
        <begin position="146"/>
        <end position="165"/>
    </location>
</feature>
<reference evidence="2" key="1">
    <citation type="submission" date="2021-01" db="EMBL/GenBank/DDBJ databases">
        <authorList>
            <person name="Li R."/>
            <person name="Bekaert M."/>
        </authorList>
    </citation>
    <scope>NUCLEOTIDE SEQUENCE</scope>
    <source>
        <strain evidence="2">Farmed</strain>
    </source>
</reference>
<feature type="transmembrane region" description="Helical" evidence="1">
    <location>
        <begin position="114"/>
        <end position="134"/>
    </location>
</feature>
<proteinExistence type="predicted"/>
<protein>
    <submittedName>
        <fullName evidence="2">Uncharacterized protein</fullName>
    </submittedName>
</protein>
<name>A0A812DST0_ACAPH</name>
<keyword evidence="3" id="KW-1185">Reference proteome</keyword>
<feature type="transmembrane region" description="Helical" evidence="1">
    <location>
        <begin position="186"/>
        <end position="207"/>
    </location>
</feature>
<keyword evidence="1" id="KW-0472">Membrane</keyword>
<gene>
    <name evidence="2" type="ORF">SPHA_59667</name>
</gene>
<keyword evidence="1" id="KW-0812">Transmembrane</keyword>
<evidence type="ECO:0000313" key="3">
    <source>
        <dbReference type="Proteomes" id="UP000597762"/>
    </source>
</evidence>
<feature type="transmembrane region" description="Helical" evidence="1">
    <location>
        <begin position="31"/>
        <end position="49"/>
    </location>
</feature>
<dbReference type="Proteomes" id="UP000597762">
    <property type="component" value="Unassembled WGS sequence"/>
</dbReference>
<accession>A0A812DST0</accession>
<evidence type="ECO:0000313" key="2">
    <source>
        <dbReference type="EMBL" id="CAE1307634.1"/>
    </source>
</evidence>
<comment type="caution">
    <text evidence="2">The sequence shown here is derived from an EMBL/GenBank/DDBJ whole genome shotgun (WGS) entry which is preliminary data.</text>
</comment>
<feature type="transmembrane region" description="Helical" evidence="1">
    <location>
        <begin position="85"/>
        <end position="107"/>
    </location>
</feature>
<dbReference type="EMBL" id="CAHIKZ030004126">
    <property type="protein sequence ID" value="CAE1307634.1"/>
    <property type="molecule type" value="Genomic_DNA"/>
</dbReference>
<organism evidence="2 3">
    <name type="scientific">Acanthosepion pharaonis</name>
    <name type="common">Pharaoh cuttlefish</name>
    <name type="synonym">Sepia pharaonis</name>
    <dbReference type="NCBI Taxonomy" id="158019"/>
    <lineage>
        <taxon>Eukaryota</taxon>
        <taxon>Metazoa</taxon>
        <taxon>Spiralia</taxon>
        <taxon>Lophotrochozoa</taxon>
        <taxon>Mollusca</taxon>
        <taxon>Cephalopoda</taxon>
        <taxon>Coleoidea</taxon>
        <taxon>Decapodiformes</taxon>
        <taxon>Sepiida</taxon>
        <taxon>Sepiina</taxon>
        <taxon>Sepiidae</taxon>
        <taxon>Acanthosepion</taxon>
    </lineage>
</organism>
<dbReference type="AlphaFoldDB" id="A0A812DST0"/>
<sequence>MPLLFSHCLPVSSHSYPYPFQYNSDYPLSHASALFSLIACIFSFLPLSLPIQLRLSIISCLCSSLTACLYLLILTPLSLPIQLRLSIISCLCSSLTDCLYLLILTLIPSSTTQIIHYLMPLLFSHCLPVFSHSYPYPFQYNSDYPLSHASALLSLLACIFSFLPLSLPIQLRLSIISCLCSSLTDCLYLLILTLIPSNTTQIIHYLMPLLFSH</sequence>
<feature type="transmembrane region" description="Helical" evidence="1">
    <location>
        <begin position="56"/>
        <end position="79"/>
    </location>
</feature>